<feature type="domain" description="Borealin N-terminal" evidence="11">
    <location>
        <begin position="35"/>
        <end position="91"/>
    </location>
</feature>
<sequence>MAPVQPRKRKSSTSPTSTPQRSPIKRRKVGLSLAQKQALIDNLQLEITERARRLRAQYNVQAQQLRSRVEMRVNRIPTSLRRAKMGELFAKHSEPQPSRTARSQYVTRPPPVPAKDGTSPKPIPRKPVSTNKAHTRRPHKRLSDEMASVYDKENSAEPIGIPKKKSRVGAVAAEASVQPSHVLSPTSTNARVAPRVVERPTSPVKSMIGRPPSPSKSIASKPSSNILSSMVEKAKGSRAAAASRKAAAPATSGGAASTATRSRKPPLPAAATTASTRGRRKVSGTSESSEASTATVVKKSTASRANATKPPPPAKRTVMGTIKSATSKKVPASKATAAPASTTGTGRTLRKRA</sequence>
<evidence type="ECO:0000313" key="12">
    <source>
        <dbReference type="EMBL" id="KAK8049147.1"/>
    </source>
</evidence>
<feature type="compositionally biased region" description="Low complexity" evidence="10">
    <location>
        <begin position="237"/>
        <end position="260"/>
    </location>
</feature>
<keyword evidence="9" id="KW-0137">Centromere</keyword>
<evidence type="ECO:0000256" key="8">
    <source>
        <dbReference type="ARBA" id="ARBA00023306"/>
    </source>
</evidence>
<comment type="subcellular location">
    <subcellularLocation>
        <location evidence="2">Chromosome</location>
        <location evidence="2">Centromere</location>
    </subcellularLocation>
    <subcellularLocation>
        <location evidence="1">Nucleus</location>
    </subcellularLocation>
</comment>
<gene>
    <name evidence="12" type="ORF">PG994_010877</name>
</gene>
<keyword evidence="5" id="KW-0132">Cell division</keyword>
<comment type="similarity">
    <text evidence="3">Belongs to the borealin family.</text>
</comment>
<dbReference type="GeneID" id="92095349"/>
<accession>A0ABR1TRK0</accession>
<feature type="compositionally biased region" description="Low complexity" evidence="10">
    <location>
        <begin position="323"/>
        <end position="343"/>
    </location>
</feature>
<feature type="region of interest" description="Disordered" evidence="10">
    <location>
        <begin position="1"/>
        <end position="30"/>
    </location>
</feature>
<evidence type="ECO:0000256" key="6">
    <source>
        <dbReference type="ARBA" id="ARBA00022776"/>
    </source>
</evidence>
<keyword evidence="13" id="KW-1185">Reference proteome</keyword>
<comment type="caution">
    <text evidence="12">The sequence shown here is derived from an EMBL/GenBank/DDBJ whole genome shotgun (WGS) entry which is preliminary data.</text>
</comment>
<feature type="compositionally biased region" description="Polar residues" evidence="10">
    <location>
        <begin position="95"/>
        <end position="106"/>
    </location>
</feature>
<feature type="compositionally biased region" description="Low complexity" evidence="10">
    <location>
        <begin position="12"/>
        <end position="22"/>
    </location>
</feature>
<evidence type="ECO:0000256" key="1">
    <source>
        <dbReference type="ARBA" id="ARBA00004123"/>
    </source>
</evidence>
<dbReference type="RefSeq" id="XP_066711396.1">
    <property type="nucleotide sequence ID" value="XM_066862286.1"/>
</dbReference>
<keyword evidence="4" id="KW-0158">Chromosome</keyword>
<evidence type="ECO:0000256" key="10">
    <source>
        <dbReference type="SAM" id="MobiDB-lite"/>
    </source>
</evidence>
<feature type="compositionally biased region" description="Low complexity" evidence="10">
    <location>
        <begin position="215"/>
        <end position="224"/>
    </location>
</feature>
<dbReference type="Proteomes" id="UP001480595">
    <property type="component" value="Unassembled WGS sequence"/>
</dbReference>
<keyword evidence="6" id="KW-0498">Mitosis</keyword>
<dbReference type="PANTHER" id="PTHR16040">
    <property type="entry name" value="AUSTRALIN, ISOFORM A-RELATED"/>
    <property type="match status" value="1"/>
</dbReference>
<name>A0ABR1TRK0_9PEZI</name>
<evidence type="ECO:0000313" key="13">
    <source>
        <dbReference type="Proteomes" id="UP001480595"/>
    </source>
</evidence>
<feature type="region of interest" description="Disordered" evidence="10">
    <location>
        <begin position="84"/>
        <end position="353"/>
    </location>
</feature>
<evidence type="ECO:0000256" key="7">
    <source>
        <dbReference type="ARBA" id="ARBA00023242"/>
    </source>
</evidence>
<evidence type="ECO:0000256" key="4">
    <source>
        <dbReference type="ARBA" id="ARBA00022454"/>
    </source>
</evidence>
<keyword evidence="8" id="KW-0131">Cell cycle</keyword>
<feature type="compositionally biased region" description="Low complexity" evidence="10">
    <location>
        <begin position="283"/>
        <end position="297"/>
    </location>
</feature>
<protein>
    <recommendedName>
        <fullName evidence="11">Borealin N-terminal domain-containing protein</fullName>
    </recommendedName>
</protein>
<keyword evidence="7" id="KW-0539">Nucleus</keyword>
<feature type="compositionally biased region" description="Polar residues" evidence="10">
    <location>
        <begin position="177"/>
        <end position="190"/>
    </location>
</feature>
<evidence type="ECO:0000256" key="5">
    <source>
        <dbReference type="ARBA" id="ARBA00022618"/>
    </source>
</evidence>
<dbReference type="EMBL" id="JAQQWL010000011">
    <property type="protein sequence ID" value="KAK8049147.1"/>
    <property type="molecule type" value="Genomic_DNA"/>
</dbReference>
<organism evidence="12 13">
    <name type="scientific">Apiospora phragmitis</name>
    <dbReference type="NCBI Taxonomy" id="2905665"/>
    <lineage>
        <taxon>Eukaryota</taxon>
        <taxon>Fungi</taxon>
        <taxon>Dikarya</taxon>
        <taxon>Ascomycota</taxon>
        <taxon>Pezizomycotina</taxon>
        <taxon>Sordariomycetes</taxon>
        <taxon>Xylariomycetidae</taxon>
        <taxon>Amphisphaeriales</taxon>
        <taxon>Apiosporaceae</taxon>
        <taxon>Apiospora</taxon>
    </lineage>
</organism>
<reference evidence="12 13" key="1">
    <citation type="submission" date="2023-01" db="EMBL/GenBank/DDBJ databases">
        <title>Analysis of 21 Apiospora genomes using comparative genomics revels a genus with tremendous synthesis potential of carbohydrate active enzymes and secondary metabolites.</title>
        <authorList>
            <person name="Sorensen T."/>
        </authorList>
    </citation>
    <scope>NUCLEOTIDE SEQUENCE [LARGE SCALE GENOMIC DNA]</scope>
    <source>
        <strain evidence="12 13">CBS 135458</strain>
    </source>
</reference>
<evidence type="ECO:0000259" key="11">
    <source>
        <dbReference type="Pfam" id="PF10444"/>
    </source>
</evidence>
<feature type="compositionally biased region" description="Basic residues" evidence="10">
    <location>
        <begin position="1"/>
        <end position="11"/>
    </location>
</feature>
<evidence type="ECO:0000256" key="3">
    <source>
        <dbReference type="ARBA" id="ARBA00009914"/>
    </source>
</evidence>
<dbReference type="Pfam" id="PF10444">
    <property type="entry name" value="Nbl1_Borealin_N"/>
    <property type="match status" value="1"/>
</dbReference>
<evidence type="ECO:0000256" key="9">
    <source>
        <dbReference type="ARBA" id="ARBA00023328"/>
    </source>
</evidence>
<dbReference type="InterPro" id="IPR018851">
    <property type="entry name" value="Borealin_N"/>
</dbReference>
<evidence type="ECO:0000256" key="2">
    <source>
        <dbReference type="ARBA" id="ARBA00004584"/>
    </source>
</evidence>
<dbReference type="InterPro" id="IPR018867">
    <property type="entry name" value="Cell_div_borealin"/>
</dbReference>
<proteinExistence type="inferred from homology"/>
<dbReference type="PANTHER" id="PTHR16040:SF7">
    <property type="entry name" value="AUSTRALIN, ISOFORM A-RELATED"/>
    <property type="match status" value="1"/>
</dbReference>